<dbReference type="InterPro" id="IPR001138">
    <property type="entry name" value="Zn2Cys6_DnaBD"/>
</dbReference>
<evidence type="ECO:0000256" key="2">
    <source>
        <dbReference type="ARBA" id="ARBA00023015"/>
    </source>
</evidence>
<keyword evidence="3" id="KW-0238">DNA-binding</keyword>
<gene>
    <name evidence="7" type="ORF">Pc22g00150</name>
    <name evidence="7" type="ORF">PCH_Pc22g00150</name>
</gene>
<accession>B6HP75</accession>
<dbReference type="InterPro" id="IPR036864">
    <property type="entry name" value="Zn2-C6_fun-type_DNA-bd_sf"/>
</dbReference>
<comment type="subcellular location">
    <subcellularLocation>
        <location evidence="1">Nucleus</location>
    </subcellularLocation>
</comment>
<dbReference type="Proteomes" id="UP000000724">
    <property type="component" value="Contig Pc00c22"/>
</dbReference>
<dbReference type="BioCyc" id="PCHR:PC22G00150-MONOMER"/>
<dbReference type="GeneID" id="8303893"/>
<dbReference type="Pfam" id="PF11951">
    <property type="entry name" value="Fungal_trans_2"/>
    <property type="match status" value="1"/>
</dbReference>
<dbReference type="PANTHER" id="PTHR37534">
    <property type="entry name" value="TRANSCRIPTIONAL ACTIVATOR PROTEIN UGA3"/>
    <property type="match status" value="1"/>
</dbReference>
<dbReference type="eggNOG" id="ENOG502T1JF">
    <property type="taxonomic scope" value="Eukaryota"/>
</dbReference>
<evidence type="ECO:0000256" key="5">
    <source>
        <dbReference type="ARBA" id="ARBA00023242"/>
    </source>
</evidence>
<dbReference type="VEuPathDB" id="FungiDB:PCH_Pc22g00150"/>
<proteinExistence type="predicted"/>
<reference evidence="7 8" key="1">
    <citation type="journal article" date="2008" name="Nat. Biotechnol.">
        <title>Genome sequencing and analysis of the filamentous fungus Penicillium chrysogenum.</title>
        <authorList>
            <person name="van den Berg M.A."/>
            <person name="Albang R."/>
            <person name="Albermann K."/>
            <person name="Badger J.H."/>
            <person name="Daran J.-M."/>
            <person name="Driessen A.J.M."/>
            <person name="Garcia-Estrada C."/>
            <person name="Fedorova N.D."/>
            <person name="Harris D.M."/>
            <person name="Heijne W.H.M."/>
            <person name="Joardar V.S."/>
            <person name="Kiel J.A.K.W."/>
            <person name="Kovalchuk A."/>
            <person name="Martin J.F."/>
            <person name="Nierman W.C."/>
            <person name="Nijland J.G."/>
            <person name="Pronk J.T."/>
            <person name="Roubos J.A."/>
            <person name="van der Klei I.J."/>
            <person name="van Peij N.N.M.E."/>
            <person name="Veenhuis M."/>
            <person name="von Doehren H."/>
            <person name="Wagner C."/>
            <person name="Wortman J.R."/>
            <person name="Bovenberg R.A.L."/>
        </authorList>
    </citation>
    <scope>NUCLEOTIDE SEQUENCE [LARGE SCALE GENOMIC DNA]</scope>
    <source>
        <strain evidence="8">ATCC 28089 / DSM 1075 / NRRL 1951 / Wisconsin 54-1255</strain>
    </source>
</reference>
<evidence type="ECO:0000313" key="7">
    <source>
        <dbReference type="EMBL" id="CAP97303.1"/>
    </source>
</evidence>
<keyword evidence="2" id="KW-0805">Transcription regulation</keyword>
<dbReference type="SUPFAM" id="SSF57701">
    <property type="entry name" value="Zn2/Cys6 DNA-binding domain"/>
    <property type="match status" value="1"/>
</dbReference>
<dbReference type="OMA" id="FAQSDCH"/>
<dbReference type="EMBL" id="AM920437">
    <property type="protein sequence ID" value="CAP97303.1"/>
    <property type="molecule type" value="Genomic_DNA"/>
</dbReference>
<sequence>MDDTIRLNRASGGALQCLQGSPSRFGNDDISRSGRRGVGYLTPSGDIIAERGFSLVKTKYMPGNYDIEYASPWAGANYMPDMYLPPSDVMISDQGKRTNSLGFAQSDCHTCASLGEKCDRRRPRCSTCLGQGRRCGGFVMPLSWDPRRMWSNNPSVAGASRDLPNGEIVTSSFPNAVPTAFTTSDSPKRFRFVKGVSKPKKRRKANSPKEQSVATETSSVTPEVVLRTTAQNLDIFDDLQQGNGLSGLELQDGHLFDDFSLFDSILPNIFASTPFLDIEPQKTLTAEVSGVMETPRMTPLSSADRPIEPALQNLQTCPVNVDPMFRDEEEQSAPADLVPRTFQEPTIPYSSAGLQAVPMISEISSNDHEKLLDLWRLAGSWPSEAAEHRRKAIQLLECALQSRPCTLSASGNWSTHLMRAHSVLQTHGGPSALTTPRIRSQVAMLTWWDATLALISRQSPIMDQAYLDFLVRWEKQDEWSFFNLTGCPRELLVHLFQLAELAKQCEIGLSMKWLTFNMTPVTKIEHELIGWKNDIDPPSSDDDPTLGEEEAIRQLHERQDRYHCAEAWRYALLLYLEYIFKSDRKRRSISVHRLVRKTIDHIRSCRRTSQTQKQLLIPVFLAGSETTDEDMRHFVKKYCAYWGEKSRYSMFNSVPVLFDEIWATGKWWGAVIDSKTRPSSGDGQETTQLLFG</sequence>
<dbReference type="GO" id="GO:0008270">
    <property type="term" value="F:zinc ion binding"/>
    <property type="evidence" value="ECO:0007669"/>
    <property type="project" value="InterPro"/>
</dbReference>
<dbReference type="GO" id="GO:0000981">
    <property type="term" value="F:DNA-binding transcription factor activity, RNA polymerase II-specific"/>
    <property type="evidence" value="ECO:0007669"/>
    <property type="project" value="InterPro"/>
</dbReference>
<dbReference type="InterPro" id="IPR021858">
    <property type="entry name" value="Fun_TF"/>
</dbReference>
<keyword evidence="8" id="KW-1185">Reference proteome</keyword>
<evidence type="ECO:0000256" key="4">
    <source>
        <dbReference type="ARBA" id="ARBA00023163"/>
    </source>
</evidence>
<feature type="region of interest" description="Disordered" evidence="6">
    <location>
        <begin position="195"/>
        <end position="220"/>
    </location>
</feature>
<organism evidence="7 8">
    <name type="scientific">Penicillium rubens (strain ATCC 28089 / DSM 1075 / NRRL 1951 / Wisconsin 54-1255)</name>
    <name type="common">Penicillium chrysogenum</name>
    <dbReference type="NCBI Taxonomy" id="500485"/>
    <lineage>
        <taxon>Eukaryota</taxon>
        <taxon>Fungi</taxon>
        <taxon>Dikarya</taxon>
        <taxon>Ascomycota</taxon>
        <taxon>Pezizomycotina</taxon>
        <taxon>Eurotiomycetes</taxon>
        <taxon>Eurotiomycetidae</taxon>
        <taxon>Eurotiales</taxon>
        <taxon>Aspergillaceae</taxon>
        <taxon>Penicillium</taxon>
        <taxon>Penicillium chrysogenum species complex</taxon>
    </lineage>
</organism>
<dbReference type="OrthoDB" id="2015447at2759"/>
<evidence type="ECO:0000256" key="1">
    <source>
        <dbReference type="ARBA" id="ARBA00004123"/>
    </source>
</evidence>
<dbReference type="HOGENOM" id="CLU_028540_1_1_1"/>
<dbReference type="GO" id="GO:0005634">
    <property type="term" value="C:nucleus"/>
    <property type="evidence" value="ECO:0007669"/>
    <property type="project" value="UniProtKB-SubCell"/>
</dbReference>
<dbReference type="AlphaFoldDB" id="B6HP75"/>
<name>B6HP75_PENRW</name>
<evidence type="ECO:0000256" key="3">
    <source>
        <dbReference type="ARBA" id="ARBA00023125"/>
    </source>
</evidence>
<protein>
    <submittedName>
        <fullName evidence="7">Pc22g00150 protein</fullName>
    </submittedName>
</protein>
<dbReference type="GO" id="GO:0003677">
    <property type="term" value="F:DNA binding"/>
    <property type="evidence" value="ECO:0007669"/>
    <property type="project" value="UniProtKB-KW"/>
</dbReference>
<dbReference type="CDD" id="cd00067">
    <property type="entry name" value="GAL4"/>
    <property type="match status" value="1"/>
</dbReference>
<evidence type="ECO:0000256" key="6">
    <source>
        <dbReference type="SAM" id="MobiDB-lite"/>
    </source>
</evidence>
<keyword evidence="4" id="KW-0804">Transcription</keyword>
<feature type="compositionally biased region" description="Polar residues" evidence="6">
    <location>
        <begin position="208"/>
        <end position="220"/>
    </location>
</feature>
<evidence type="ECO:0000313" key="8">
    <source>
        <dbReference type="Proteomes" id="UP000000724"/>
    </source>
</evidence>
<keyword evidence="5" id="KW-0539">Nucleus</keyword>
<dbReference type="PANTHER" id="PTHR37534:SF46">
    <property type="entry name" value="ZN(II)2CYS6 TRANSCRIPTION FACTOR (EUROFUNG)"/>
    <property type="match status" value="1"/>
</dbReference>
<dbReference type="KEGG" id="pcs:N7525_006166"/>
<feature type="compositionally biased region" description="Basic residues" evidence="6">
    <location>
        <begin position="195"/>
        <end position="206"/>
    </location>
</feature>